<dbReference type="PhylomeDB" id="B3SCG6"/>
<evidence type="ECO:0000313" key="1">
    <source>
        <dbReference type="EMBL" id="EDV19612.1"/>
    </source>
</evidence>
<dbReference type="EMBL" id="DS985270">
    <property type="protein sequence ID" value="EDV19612.1"/>
    <property type="molecule type" value="Genomic_DNA"/>
</dbReference>
<dbReference type="RefSeq" id="XP_002117945.1">
    <property type="nucleotide sequence ID" value="XM_002117909.1"/>
</dbReference>
<dbReference type="SUPFAM" id="SSF53474">
    <property type="entry name" value="alpha/beta-Hydrolases"/>
    <property type="match status" value="1"/>
</dbReference>
<dbReference type="AlphaFoldDB" id="B3SCG6"/>
<gene>
    <name evidence="1" type="ORF">TRIADDRAFT_61963</name>
</gene>
<evidence type="ECO:0000313" key="2">
    <source>
        <dbReference type="Proteomes" id="UP000009022"/>
    </source>
</evidence>
<protein>
    <submittedName>
        <fullName evidence="1">Uncharacterized protein</fullName>
    </submittedName>
</protein>
<dbReference type="PANTHER" id="PTHR47533:SF4">
    <property type="entry name" value="AB HYDROLASE-1 DOMAIN-CONTAINING PROTEIN"/>
    <property type="match status" value="1"/>
</dbReference>
<dbReference type="Proteomes" id="UP000009022">
    <property type="component" value="Unassembled WGS sequence"/>
</dbReference>
<dbReference type="CTD" id="6759138"/>
<dbReference type="InterPro" id="IPR010463">
    <property type="entry name" value="DUF1057"/>
</dbReference>
<dbReference type="GeneID" id="6759138"/>
<dbReference type="OrthoDB" id="6431331at2759"/>
<dbReference type="KEGG" id="tad:TRIADDRAFT_61963"/>
<dbReference type="Pfam" id="PF06342">
    <property type="entry name" value="DUF1057"/>
    <property type="match status" value="1"/>
</dbReference>
<dbReference type="InterPro" id="IPR029058">
    <property type="entry name" value="AB_hydrolase_fold"/>
</dbReference>
<reference evidence="1 2" key="1">
    <citation type="journal article" date="2008" name="Nature">
        <title>The Trichoplax genome and the nature of placozoans.</title>
        <authorList>
            <person name="Srivastava M."/>
            <person name="Begovic E."/>
            <person name="Chapman J."/>
            <person name="Putnam N.H."/>
            <person name="Hellsten U."/>
            <person name="Kawashima T."/>
            <person name="Kuo A."/>
            <person name="Mitros T."/>
            <person name="Salamov A."/>
            <person name="Carpenter M.L."/>
            <person name="Signorovitch A.Y."/>
            <person name="Moreno M.A."/>
            <person name="Kamm K."/>
            <person name="Grimwood J."/>
            <person name="Schmutz J."/>
            <person name="Shapiro H."/>
            <person name="Grigoriev I.V."/>
            <person name="Buss L.W."/>
            <person name="Schierwater B."/>
            <person name="Dellaporta S.L."/>
            <person name="Rokhsar D.S."/>
        </authorList>
    </citation>
    <scope>NUCLEOTIDE SEQUENCE [LARGE SCALE GENOMIC DNA]</scope>
    <source>
        <strain evidence="1 2">Grell-BS-1999</strain>
    </source>
</reference>
<keyword evidence="2" id="KW-1185">Reference proteome</keyword>
<accession>B3SCG6</accession>
<name>B3SCG6_TRIAD</name>
<dbReference type="PANTHER" id="PTHR47533">
    <property type="entry name" value="PROTEIN CBG21859"/>
    <property type="match status" value="1"/>
</dbReference>
<dbReference type="HOGENOM" id="CLU_1715587_0_0_1"/>
<proteinExistence type="predicted"/>
<dbReference type="InParanoid" id="B3SCG6"/>
<sequence>MLEFSSITSAAISSILRYAFQLSGFNVNKLSKDEMPNTVRMCGIADFQLHHQNLRHISRSKIPVLLVHGIDDHLIENKILNENCQALGLKTLKEMATESIEPDSQENNSVLYDIKTNPFRQIVFKTGGHYIHKIHARYIGEAILRMLERNNKE</sequence>
<organism evidence="1 2">
    <name type="scientific">Trichoplax adhaerens</name>
    <name type="common">Trichoplax reptans</name>
    <dbReference type="NCBI Taxonomy" id="10228"/>
    <lineage>
        <taxon>Eukaryota</taxon>
        <taxon>Metazoa</taxon>
        <taxon>Placozoa</taxon>
        <taxon>Uniplacotomia</taxon>
        <taxon>Trichoplacea</taxon>
        <taxon>Trichoplacidae</taxon>
        <taxon>Trichoplax</taxon>
    </lineage>
</organism>